<organism evidence="1">
    <name type="scientific">Siphoviridae sp. ct4Uy2</name>
    <dbReference type="NCBI Taxonomy" id="2827777"/>
    <lineage>
        <taxon>Viruses</taxon>
        <taxon>Duplodnaviria</taxon>
        <taxon>Heunggongvirae</taxon>
        <taxon>Uroviricota</taxon>
        <taxon>Caudoviricetes</taxon>
    </lineage>
</organism>
<proteinExistence type="predicted"/>
<sequence length="59" mass="6837">MATKNIIKEVSYKGHTITMFEDGFHQEFVIIDNDEAKLYDSIADAKRVIRGEQPYCEIN</sequence>
<reference evidence="1" key="1">
    <citation type="journal article" date="2021" name="Proc. Natl. Acad. Sci. U.S.A.">
        <title>A Catalog of Tens of Thousands of Viruses from Human Metagenomes Reveals Hidden Associations with Chronic Diseases.</title>
        <authorList>
            <person name="Tisza M.J."/>
            <person name="Buck C.B."/>
        </authorList>
    </citation>
    <scope>NUCLEOTIDE SEQUENCE</scope>
    <source>
        <strain evidence="1">Ct4Uy2</strain>
    </source>
</reference>
<protein>
    <submittedName>
        <fullName evidence="1">Uncharacterized protein</fullName>
    </submittedName>
</protein>
<dbReference type="EMBL" id="BK032610">
    <property type="protein sequence ID" value="DAF51132.1"/>
    <property type="molecule type" value="Genomic_DNA"/>
</dbReference>
<evidence type="ECO:0000313" key="1">
    <source>
        <dbReference type="EMBL" id="DAF51132.1"/>
    </source>
</evidence>
<accession>A0A8S5SJ88</accession>
<name>A0A8S5SJ88_9CAUD</name>